<evidence type="ECO:0000313" key="4">
    <source>
        <dbReference type="Proteomes" id="UP000322524"/>
    </source>
</evidence>
<dbReference type="Gene3D" id="1.20.120.570">
    <property type="entry name" value="YkyA-like"/>
    <property type="match status" value="1"/>
</dbReference>
<dbReference type="InterPro" id="IPR019454">
    <property type="entry name" value="Lipoprot_YkyA-like"/>
</dbReference>
<dbReference type="PROSITE" id="PS51257">
    <property type="entry name" value="PROKAR_LIPOPROTEIN"/>
    <property type="match status" value="1"/>
</dbReference>
<dbReference type="STRING" id="79883.GCA_001636495_03193"/>
<feature type="signal peptide" evidence="2">
    <location>
        <begin position="1"/>
        <end position="25"/>
    </location>
</feature>
<evidence type="ECO:0008006" key="5">
    <source>
        <dbReference type="Google" id="ProtNLM"/>
    </source>
</evidence>
<proteinExistence type="predicted"/>
<sequence length="221" mass="25926">MRFWKRTVYTGTLAFSLLLTGCVNGESPEQEIFQTLEEVVELEASFEEQQGPLLELEKKESAIYEEILTLGMKEFDQIVKLSQEGLALVEQKEAAMENEKKSIVAAREQFEEVKTSIETLEDEELKKEAQSLYQLMEQRYEAYMTLSDHYMKSMEVEKEMYELFQTEDLTLEQLQVQINDLNEKYEKINEANKSFNDFTDQYNEAKLDFYKKAGLNVSYDN</sequence>
<dbReference type="AlphaFoldDB" id="A0A5D4T968"/>
<dbReference type="EMBL" id="VTEV01000001">
    <property type="protein sequence ID" value="TYS70766.1"/>
    <property type="molecule type" value="Genomic_DNA"/>
</dbReference>
<protein>
    <recommendedName>
        <fullName evidence="5">Cell-wall binding lipoprotein</fullName>
    </recommendedName>
</protein>
<dbReference type="Pfam" id="PF10368">
    <property type="entry name" value="YkyA"/>
    <property type="match status" value="1"/>
</dbReference>
<keyword evidence="1" id="KW-0175">Coiled coil</keyword>
<feature type="coiled-coil region" evidence="1">
    <location>
        <begin position="164"/>
        <end position="208"/>
    </location>
</feature>
<accession>A0A5D4T968</accession>
<evidence type="ECO:0000256" key="2">
    <source>
        <dbReference type="SAM" id="SignalP"/>
    </source>
</evidence>
<dbReference type="RefSeq" id="WP_148986672.1">
    <property type="nucleotide sequence ID" value="NZ_VTEV01000001.1"/>
</dbReference>
<dbReference type="SUPFAM" id="SSF140423">
    <property type="entry name" value="MW0975(SA0943)-like"/>
    <property type="match status" value="1"/>
</dbReference>
<name>A0A5D4T968_9BACI</name>
<dbReference type="InterPro" id="IPR036785">
    <property type="entry name" value="YkyA-like_sf"/>
</dbReference>
<dbReference type="OrthoDB" id="2576511at2"/>
<comment type="caution">
    <text evidence="3">The sequence shown here is derived from an EMBL/GenBank/DDBJ whole genome shotgun (WGS) entry which is preliminary data.</text>
</comment>
<feature type="chain" id="PRO_5039407133" description="Cell-wall binding lipoprotein" evidence="2">
    <location>
        <begin position="26"/>
        <end position="221"/>
    </location>
</feature>
<organism evidence="3 4">
    <name type="scientific">Sutcliffiella horikoshii</name>
    <dbReference type="NCBI Taxonomy" id="79883"/>
    <lineage>
        <taxon>Bacteria</taxon>
        <taxon>Bacillati</taxon>
        <taxon>Bacillota</taxon>
        <taxon>Bacilli</taxon>
        <taxon>Bacillales</taxon>
        <taxon>Bacillaceae</taxon>
        <taxon>Sutcliffiella</taxon>
    </lineage>
</organism>
<feature type="coiled-coil region" evidence="1">
    <location>
        <begin position="89"/>
        <end position="123"/>
    </location>
</feature>
<evidence type="ECO:0000313" key="3">
    <source>
        <dbReference type="EMBL" id="TYS70766.1"/>
    </source>
</evidence>
<dbReference type="Proteomes" id="UP000322524">
    <property type="component" value="Unassembled WGS sequence"/>
</dbReference>
<keyword evidence="2" id="KW-0732">Signal</keyword>
<gene>
    <name evidence="3" type="ORF">FZC76_02400</name>
</gene>
<reference evidence="3 4" key="1">
    <citation type="submission" date="2019-08" db="EMBL/GenBank/DDBJ databases">
        <title>Bacillus genomes from the desert of Cuatro Cienegas, Coahuila.</title>
        <authorList>
            <person name="Olmedo-Alvarez G."/>
        </authorList>
    </citation>
    <scope>NUCLEOTIDE SEQUENCE [LARGE SCALE GENOMIC DNA]</scope>
    <source>
        <strain evidence="3 4">CH28_1T</strain>
    </source>
</reference>
<evidence type="ECO:0000256" key="1">
    <source>
        <dbReference type="SAM" id="Coils"/>
    </source>
</evidence>